<dbReference type="PANTHER" id="PTHR35861:SF1">
    <property type="entry name" value="PHAGE TAIL SHEATH PROTEIN"/>
    <property type="match status" value="1"/>
</dbReference>
<dbReference type="InterPro" id="IPR020287">
    <property type="entry name" value="Tail_sheath_C"/>
</dbReference>
<evidence type="ECO:0000313" key="4">
    <source>
        <dbReference type="EMBL" id="CAQ90182.1"/>
    </source>
</evidence>
<dbReference type="AlphaFoldDB" id="B7LNA9"/>
<dbReference type="EMBL" id="CU928158">
    <property type="protein sequence ID" value="CAQ90182.1"/>
    <property type="molecule type" value="Genomic_DNA"/>
</dbReference>
<dbReference type="Pfam" id="PF04984">
    <property type="entry name" value="Phage_sheath_1"/>
    <property type="match status" value="1"/>
</dbReference>
<dbReference type="Pfam" id="PF17482">
    <property type="entry name" value="Phage_sheath_1C"/>
    <property type="match status" value="1"/>
</dbReference>
<dbReference type="InterPro" id="IPR052042">
    <property type="entry name" value="Tail_sheath_structural"/>
</dbReference>
<evidence type="ECO:0000256" key="1">
    <source>
        <dbReference type="ARBA" id="ARBA00008005"/>
    </source>
</evidence>
<proteinExistence type="inferred from homology"/>
<organism evidence="4 5">
    <name type="scientific">Escherichia fergusonii (strain ATCC 35469 / DSM 13698 / CCUG 18766 / IAM 14443 / JCM 21226 / LMG 7866 / NBRC 102419 / NCTC 12128 / CDC 0568-73)</name>
    <dbReference type="NCBI Taxonomy" id="585054"/>
    <lineage>
        <taxon>Bacteria</taxon>
        <taxon>Pseudomonadati</taxon>
        <taxon>Pseudomonadota</taxon>
        <taxon>Gammaproteobacteria</taxon>
        <taxon>Enterobacterales</taxon>
        <taxon>Enterobacteriaceae</taxon>
        <taxon>Escherichia</taxon>
    </lineage>
</organism>
<feature type="domain" description="Tail sheath protein subtilisin-like" evidence="2">
    <location>
        <begin position="242"/>
        <end position="391"/>
    </location>
</feature>
<dbReference type="KEGG" id="efe:EFER_2687"/>
<dbReference type="HOGENOM" id="CLU_037707_0_1_6"/>
<name>B7LNA9_ESCF3</name>
<feature type="domain" description="Tail sheath protein C-terminal" evidence="3">
    <location>
        <begin position="402"/>
        <end position="502"/>
    </location>
</feature>
<sequence length="514" mass="55507">MAGVRINLIRKCDLLRQVFLWLEKDMSQLHGVETIELTSGTVAVTTIQTAIIGLVGTAPESSAGSAAAVTTGTPILDNVLNFTAKERGRAGNVIQVDAVAAVPDTESPQAVNTSASWDDVTHKLTVTLGCDEQGVITARPADVVSVVNALDGVKVQAEGSGEGLLATFSVKLEGGEDEPFPLNTPVAVAGTALINRLGDKGTLKQALTEINDQRNALTVVVRVADETDGAKKRAAILKGIGLLSSAKSITTYQPRIVIAPGFSEDDAVGKALETVAGKLRAVAYVDCASGATLQEVVQRRQSYGARTELLRPRVQAADADGQLVYRPYSAFAAGLRARIDYEKGWWWSKSNQDINNILGVEQIDEFILGDENCDANLLNMQNVSTIIRRAGFKHWGNRLCATDPQWRFESVRRTADVIEDSIQETMLEYVDRPLDRENADDIIGTINAYMRQLVGLGAIFGGRAWLDEELNTAESMAAGVLYINYDFGPKSPTELISLRVRVNNNYALEEMLAA</sequence>
<accession>B7LNA9</accession>
<evidence type="ECO:0000259" key="2">
    <source>
        <dbReference type="Pfam" id="PF04984"/>
    </source>
</evidence>
<protein>
    <submittedName>
        <fullName evidence="4">Major tail sheath protein (Protein FI)</fullName>
    </submittedName>
</protein>
<dbReference type="Gene3D" id="3.40.50.11780">
    <property type="match status" value="1"/>
</dbReference>
<dbReference type="InterPro" id="IPR035089">
    <property type="entry name" value="Phage_sheath_subtilisin"/>
</dbReference>
<gene>
    <name evidence="4" type="ordered locus">EFER_2687</name>
</gene>
<evidence type="ECO:0000259" key="3">
    <source>
        <dbReference type="Pfam" id="PF17482"/>
    </source>
</evidence>
<keyword evidence="5" id="KW-1185">Reference proteome</keyword>
<evidence type="ECO:0000313" key="5">
    <source>
        <dbReference type="Proteomes" id="UP000000745"/>
    </source>
</evidence>
<reference evidence="5" key="1">
    <citation type="journal article" date="2009" name="PLoS Genet.">
        <title>Organised genome dynamics in the Escherichia coli species results in highly diverse adaptive paths.</title>
        <authorList>
            <person name="Touchon M."/>
            <person name="Hoede C."/>
            <person name="Tenaillon O."/>
            <person name="Barbe V."/>
            <person name="Baeriswyl S."/>
            <person name="Bidet P."/>
            <person name="Bingen E."/>
            <person name="Bonacorsi S."/>
            <person name="Bouchier C."/>
            <person name="Bouvet O."/>
            <person name="Calteau A."/>
            <person name="Chiapello H."/>
            <person name="Clermont O."/>
            <person name="Cruveiller S."/>
            <person name="Danchin A."/>
            <person name="Diard M."/>
            <person name="Dossat C."/>
            <person name="Karoui M.E."/>
            <person name="Frapy E."/>
            <person name="Garry L."/>
            <person name="Ghigo J.M."/>
            <person name="Gilles A.M."/>
            <person name="Johnson J."/>
            <person name="Le Bouguenec C."/>
            <person name="Lescat M."/>
            <person name="Mangenot S."/>
            <person name="Martinez-Jehanne V."/>
            <person name="Matic I."/>
            <person name="Nassif X."/>
            <person name="Oztas S."/>
            <person name="Petit M.A."/>
            <person name="Pichon C."/>
            <person name="Rouy Z."/>
            <person name="Ruf C.S."/>
            <person name="Schneider D."/>
            <person name="Tourret J."/>
            <person name="Vacherie B."/>
            <person name="Vallenet D."/>
            <person name="Medigue C."/>
            <person name="Rocha E.P.C."/>
            <person name="Denamur E."/>
        </authorList>
    </citation>
    <scope>NUCLEOTIDE SEQUENCE [LARGE SCALE GENOMIC DNA]</scope>
    <source>
        <strain evidence="5">ATCC 35469 / DSM 13698 / BCRC 15582 / CCUG 18766 / IAM 14443 / JCM 21226 / LMG 7866 / NBRC 102419 / NCTC 12128 / CDC 0568-73</strain>
    </source>
</reference>
<dbReference type="PANTHER" id="PTHR35861">
    <property type="match status" value="1"/>
</dbReference>
<comment type="similarity">
    <text evidence="1">Belongs to the myoviridae tail sheath protein family.</text>
</comment>
<dbReference type="Proteomes" id="UP000000745">
    <property type="component" value="Chromosome"/>
</dbReference>